<dbReference type="PROSITE" id="PS51892">
    <property type="entry name" value="SUBTILASE"/>
    <property type="match status" value="1"/>
</dbReference>
<dbReference type="SUPFAM" id="SSF52743">
    <property type="entry name" value="Subtilisin-like"/>
    <property type="match status" value="1"/>
</dbReference>
<evidence type="ECO:0000256" key="3">
    <source>
        <dbReference type="PROSITE-ProRule" id="PRU00023"/>
    </source>
</evidence>
<feature type="repeat" description="ANK" evidence="3">
    <location>
        <begin position="339"/>
        <end position="363"/>
    </location>
</feature>
<name>A0A8K0WIR6_9HYPO</name>
<dbReference type="OrthoDB" id="206201at2759"/>
<evidence type="ECO:0000259" key="5">
    <source>
        <dbReference type="Pfam" id="PF00082"/>
    </source>
</evidence>
<keyword evidence="7" id="KW-1185">Reference proteome</keyword>
<dbReference type="GO" id="GO:0004252">
    <property type="term" value="F:serine-type endopeptidase activity"/>
    <property type="evidence" value="ECO:0007669"/>
    <property type="project" value="InterPro"/>
</dbReference>
<evidence type="ECO:0000256" key="4">
    <source>
        <dbReference type="PROSITE-ProRule" id="PRU01240"/>
    </source>
</evidence>
<dbReference type="AlphaFoldDB" id="A0A8K0WIR6"/>
<evidence type="ECO:0000256" key="2">
    <source>
        <dbReference type="ARBA" id="ARBA00023043"/>
    </source>
</evidence>
<dbReference type="InterPro" id="IPR002110">
    <property type="entry name" value="Ankyrin_rpt"/>
</dbReference>
<dbReference type="InterPro" id="IPR036770">
    <property type="entry name" value="Ankyrin_rpt-contain_sf"/>
</dbReference>
<proteinExistence type="inferred from homology"/>
<protein>
    <recommendedName>
        <fullName evidence="5">Peptidase S8/S53 domain-containing protein</fullName>
    </recommendedName>
</protein>
<comment type="caution">
    <text evidence="4">Lacks conserved residue(s) required for the propagation of feature annotation.</text>
</comment>
<dbReference type="Gene3D" id="1.25.40.20">
    <property type="entry name" value="Ankyrin repeat-containing domain"/>
    <property type="match status" value="2"/>
</dbReference>
<evidence type="ECO:0000256" key="1">
    <source>
        <dbReference type="ARBA" id="ARBA00022737"/>
    </source>
</evidence>
<dbReference type="Proteomes" id="UP000813444">
    <property type="component" value="Unassembled WGS sequence"/>
</dbReference>
<dbReference type="CDD" id="cd00306">
    <property type="entry name" value="Peptidases_S8_S53"/>
    <property type="match status" value="1"/>
</dbReference>
<organism evidence="6 7">
    <name type="scientific">Stachybotrys elegans</name>
    <dbReference type="NCBI Taxonomy" id="80388"/>
    <lineage>
        <taxon>Eukaryota</taxon>
        <taxon>Fungi</taxon>
        <taxon>Dikarya</taxon>
        <taxon>Ascomycota</taxon>
        <taxon>Pezizomycotina</taxon>
        <taxon>Sordariomycetes</taxon>
        <taxon>Hypocreomycetidae</taxon>
        <taxon>Hypocreales</taxon>
        <taxon>Stachybotryaceae</taxon>
        <taxon>Stachybotrys</taxon>
    </lineage>
</organism>
<evidence type="ECO:0000313" key="6">
    <source>
        <dbReference type="EMBL" id="KAH7303432.1"/>
    </source>
</evidence>
<comment type="similarity">
    <text evidence="4">Belongs to the peptidase S8 family.</text>
</comment>
<feature type="domain" description="Peptidase S8/S53" evidence="5">
    <location>
        <begin position="483"/>
        <end position="690"/>
    </location>
</feature>
<keyword evidence="1" id="KW-0677">Repeat</keyword>
<dbReference type="InterPro" id="IPR036852">
    <property type="entry name" value="Peptidase_S8/S53_dom_sf"/>
</dbReference>
<reference evidence="6" key="1">
    <citation type="journal article" date="2021" name="Nat. Commun.">
        <title>Genetic determinants of endophytism in the Arabidopsis root mycobiome.</title>
        <authorList>
            <person name="Mesny F."/>
            <person name="Miyauchi S."/>
            <person name="Thiergart T."/>
            <person name="Pickel B."/>
            <person name="Atanasova L."/>
            <person name="Karlsson M."/>
            <person name="Huettel B."/>
            <person name="Barry K.W."/>
            <person name="Haridas S."/>
            <person name="Chen C."/>
            <person name="Bauer D."/>
            <person name="Andreopoulos W."/>
            <person name="Pangilinan J."/>
            <person name="LaButti K."/>
            <person name="Riley R."/>
            <person name="Lipzen A."/>
            <person name="Clum A."/>
            <person name="Drula E."/>
            <person name="Henrissat B."/>
            <person name="Kohler A."/>
            <person name="Grigoriev I.V."/>
            <person name="Martin F.M."/>
            <person name="Hacquard S."/>
        </authorList>
    </citation>
    <scope>NUCLEOTIDE SEQUENCE</scope>
    <source>
        <strain evidence="6">MPI-CAGE-CH-0235</strain>
    </source>
</reference>
<dbReference type="PANTHER" id="PTHR24171">
    <property type="entry name" value="ANKYRIN REPEAT DOMAIN-CONTAINING PROTEIN 39-RELATED"/>
    <property type="match status" value="1"/>
</dbReference>
<dbReference type="SUPFAM" id="SSF48403">
    <property type="entry name" value="Ankyrin repeat"/>
    <property type="match status" value="1"/>
</dbReference>
<gene>
    <name evidence="6" type="ORF">B0I35DRAFT_446768</name>
</gene>
<dbReference type="PROSITE" id="PS50088">
    <property type="entry name" value="ANK_REPEAT"/>
    <property type="match status" value="3"/>
</dbReference>
<accession>A0A8K0WIR6</accession>
<comment type="caution">
    <text evidence="6">The sequence shown here is derived from an EMBL/GenBank/DDBJ whole genome shotgun (WGS) entry which is preliminary data.</text>
</comment>
<dbReference type="SMART" id="SM00248">
    <property type="entry name" value="ANK"/>
    <property type="match status" value="4"/>
</dbReference>
<dbReference type="PRINTS" id="PR01415">
    <property type="entry name" value="ANKYRIN"/>
</dbReference>
<dbReference type="Pfam" id="PF12796">
    <property type="entry name" value="Ank_2"/>
    <property type="match status" value="1"/>
</dbReference>
<dbReference type="Gene3D" id="3.40.50.200">
    <property type="entry name" value="Peptidase S8/S53 domain"/>
    <property type="match status" value="1"/>
</dbReference>
<dbReference type="PROSITE" id="PS50297">
    <property type="entry name" value="ANK_REP_REGION"/>
    <property type="match status" value="3"/>
</dbReference>
<keyword evidence="2 3" id="KW-0040">ANK repeat</keyword>
<dbReference type="GO" id="GO:0006508">
    <property type="term" value="P:proteolysis"/>
    <property type="evidence" value="ECO:0007669"/>
    <property type="project" value="InterPro"/>
</dbReference>
<dbReference type="InterPro" id="IPR000209">
    <property type="entry name" value="Peptidase_S8/S53_dom"/>
</dbReference>
<dbReference type="EMBL" id="JAGPNK010000034">
    <property type="protein sequence ID" value="KAH7303432.1"/>
    <property type="molecule type" value="Genomic_DNA"/>
</dbReference>
<feature type="repeat" description="ANK" evidence="3">
    <location>
        <begin position="306"/>
        <end position="338"/>
    </location>
</feature>
<evidence type="ECO:0000313" key="7">
    <source>
        <dbReference type="Proteomes" id="UP000813444"/>
    </source>
</evidence>
<feature type="repeat" description="ANK" evidence="3">
    <location>
        <begin position="373"/>
        <end position="402"/>
    </location>
</feature>
<sequence length="764" mass="85447">MVEIRAMAQKLVLAIESAATRLFSTSPQLEEKWQKTQQIFWAVDCCVSSSSWVSYQEKISNWHVTEPENHILYLKLSRASTEPGSEENYWRLENKQDLEAIMGLWMWSLKSDSSANATDLLDNTWSYSKPVSASTQLRRIVSWNKHPDDTGLASWLPSHFPSLRESRIFGTEQHCTPYSPWNFKGEEFWPWHESHPHTSGPDSAHRLFGWYVAESKPSGSFGTSGCTIWTLPTNCTLLSLCSQEIFAVFVTRSKDDALLCVLPQVVLRETQAGRTQLWHAAGNGNELMVDRLLRTHRFDINLGDHRQRRPLWQAASNGHAAVIELLLEHGAEPMITDSTGVTPLSQAAANGHEAVVQLLLEKGLFDLDFMDHEGGTALGQAAANGHEAVVKLLLEEGADVNAGWVPPLSQARTANNEAMVELLLEHTQELGFESLGSGLIENDEGKIKLERSYSDIYVKRFLHHYVAPSEERGLNGGEWRSPIRIAILSTGVDLKSPFIGYSRRKQRREKWKSWVDTAATEDEVGHGTHLTALTLRYAPFAEIYIAKISKESYLMPETLHNIGAAITWAVEDCKVDIIEIPFGLPSMNKDIQAALKLAQKRSTVVFAAAAGIGFNQRRCYPASSPHVIGIHAVDGRGNDCGISAAPVKNDYNFSALGVCVRSWWRDEEVFVSGSSYATAVAAGATASFLEFARFNLNLQDHPEDQKWLCSTEGIREILRLMSTRIDGYRYIVPSKLFGGQRTAESVREDIMRAVQQKRKRPRGL</sequence>
<dbReference type="Pfam" id="PF00082">
    <property type="entry name" value="Peptidase_S8"/>
    <property type="match status" value="1"/>
</dbReference>